<evidence type="ECO:0000256" key="15">
    <source>
        <dbReference type="SAM" id="Coils"/>
    </source>
</evidence>
<dbReference type="OrthoDB" id="282095at2"/>
<dbReference type="Pfam" id="PF00430">
    <property type="entry name" value="ATP-synt_B"/>
    <property type="match status" value="1"/>
</dbReference>
<comment type="similarity">
    <text evidence="1 13 14">Belongs to the ATPase B chain family.</text>
</comment>
<evidence type="ECO:0000256" key="7">
    <source>
        <dbReference type="ARBA" id="ARBA00022989"/>
    </source>
</evidence>
<dbReference type="GeneID" id="87585588"/>
<dbReference type="SUPFAM" id="SSF81573">
    <property type="entry name" value="F1F0 ATP synthase subunit B, membrane domain"/>
    <property type="match status" value="1"/>
</dbReference>
<dbReference type="PANTHER" id="PTHR33445:SF1">
    <property type="entry name" value="ATP SYNTHASE SUBUNIT B"/>
    <property type="match status" value="1"/>
</dbReference>
<evidence type="ECO:0000256" key="1">
    <source>
        <dbReference type="ARBA" id="ARBA00005513"/>
    </source>
</evidence>
<comment type="subunit">
    <text evidence="13">F-type ATPases have 2 components, F(1) - the catalytic core - and F(0) - the membrane proton channel. F(1) has five subunits: alpha(3), beta(3), gamma(1), delta(1), epsilon(1). F(0) has three main subunits: a(1), b(2) and c(10-14). The alpha and beta chains form an alternating ring which encloses part of the gamma chain. F(1) is attached to F(0) by a central stalk formed by the gamma and epsilon chains, while a peripheral stalk is formed by the delta and b chains.</text>
</comment>
<keyword evidence="7 13" id="KW-1133">Transmembrane helix</keyword>
<keyword evidence="15" id="KW-0175">Coiled coil</keyword>
<dbReference type="GO" id="GO:0046933">
    <property type="term" value="F:proton-transporting ATP synthase activity, rotational mechanism"/>
    <property type="evidence" value="ECO:0007669"/>
    <property type="project" value="UniProtKB-UniRule"/>
</dbReference>
<evidence type="ECO:0000313" key="21">
    <source>
        <dbReference type="Proteomes" id="UP000319498"/>
    </source>
</evidence>
<keyword evidence="4 13" id="KW-0138">CF(0)</keyword>
<organism evidence="16 20">
    <name type="scientific">Brevibacillus formosus</name>
    <dbReference type="NCBI Taxonomy" id="54913"/>
    <lineage>
        <taxon>Bacteria</taxon>
        <taxon>Bacillati</taxon>
        <taxon>Bacillota</taxon>
        <taxon>Bacilli</taxon>
        <taxon>Bacillales</taxon>
        <taxon>Paenibacillaceae</taxon>
        <taxon>Brevibacillus</taxon>
    </lineage>
</organism>
<dbReference type="GO" id="GO:0046961">
    <property type="term" value="F:proton-transporting ATPase activity, rotational mechanism"/>
    <property type="evidence" value="ECO:0007669"/>
    <property type="project" value="TreeGrafter"/>
</dbReference>
<dbReference type="Proteomes" id="UP000319498">
    <property type="component" value="Unassembled WGS sequence"/>
</dbReference>
<keyword evidence="2 13" id="KW-0813">Transport</keyword>
<reference evidence="17 21" key="3">
    <citation type="submission" date="2019-06" db="EMBL/GenBank/DDBJ databases">
        <title>Whole genome shotgun sequence of Brevibacillus formosus NBRC 15716.</title>
        <authorList>
            <person name="Hosoyama A."/>
            <person name="Uohara A."/>
            <person name="Ohji S."/>
            <person name="Ichikawa N."/>
        </authorList>
    </citation>
    <scope>NUCLEOTIDE SEQUENCE [LARGE SCALE GENOMIC DNA]</scope>
    <source>
        <strain evidence="17 21">NBRC 15716</strain>
    </source>
</reference>
<evidence type="ECO:0000313" key="18">
    <source>
        <dbReference type="EMBL" id="KLH99031.1"/>
    </source>
</evidence>
<dbReference type="InterPro" id="IPR028987">
    <property type="entry name" value="ATP_synth_B-like_membr_sf"/>
</dbReference>
<dbReference type="Gene3D" id="1.20.5.620">
    <property type="entry name" value="F1F0 ATP synthase subunit B, membrane domain"/>
    <property type="match status" value="1"/>
</dbReference>
<dbReference type="KEGG" id="bfm:BP422_22935"/>
<evidence type="ECO:0000256" key="4">
    <source>
        <dbReference type="ARBA" id="ARBA00022547"/>
    </source>
</evidence>
<dbReference type="EMBL" id="BJOL01000005">
    <property type="protein sequence ID" value="GED56806.1"/>
    <property type="molecule type" value="Genomic_DNA"/>
</dbReference>
<feature type="coiled-coil region" evidence="15">
    <location>
        <begin position="44"/>
        <end position="85"/>
    </location>
</feature>
<evidence type="ECO:0000256" key="14">
    <source>
        <dbReference type="RuleBase" id="RU003848"/>
    </source>
</evidence>
<evidence type="ECO:0000256" key="11">
    <source>
        <dbReference type="ARBA" id="ARBA00025198"/>
    </source>
</evidence>
<dbReference type="Proteomes" id="UP000197781">
    <property type="component" value="Chromosome"/>
</dbReference>
<comment type="subcellular location">
    <subcellularLocation>
        <location evidence="13">Cell membrane</location>
        <topology evidence="13">Single-pass membrane protein</topology>
    </subcellularLocation>
    <subcellularLocation>
        <location evidence="12">Endomembrane system</location>
        <topology evidence="12">Single-pass membrane protein</topology>
    </subcellularLocation>
</comment>
<evidence type="ECO:0000256" key="6">
    <source>
        <dbReference type="ARBA" id="ARBA00022781"/>
    </source>
</evidence>
<evidence type="ECO:0000256" key="13">
    <source>
        <dbReference type="HAMAP-Rule" id="MF_01398"/>
    </source>
</evidence>
<dbReference type="CDD" id="cd06503">
    <property type="entry name" value="ATP-synt_Fo_b"/>
    <property type="match status" value="1"/>
</dbReference>
<comment type="function">
    <text evidence="13">Component of the F(0) channel, it forms part of the peripheral stalk, linking F(1) to F(0).</text>
</comment>
<evidence type="ECO:0000313" key="16">
    <source>
        <dbReference type="EMBL" id="ASJ56152.1"/>
    </source>
</evidence>
<evidence type="ECO:0000313" key="20">
    <source>
        <dbReference type="Proteomes" id="UP000197781"/>
    </source>
</evidence>
<keyword evidence="21" id="KW-1185">Reference proteome</keyword>
<dbReference type="RefSeq" id="WP_047069811.1">
    <property type="nucleotide sequence ID" value="NZ_BJOL01000005.1"/>
</dbReference>
<keyword evidence="10 13" id="KW-0066">ATP synthesis</keyword>
<accession>A0A0H0SQ82</accession>
<evidence type="ECO:0000256" key="2">
    <source>
        <dbReference type="ARBA" id="ARBA00022448"/>
    </source>
</evidence>
<dbReference type="PANTHER" id="PTHR33445">
    <property type="entry name" value="ATP SYNTHASE SUBUNIT B', CHLOROPLASTIC"/>
    <property type="match status" value="1"/>
</dbReference>
<evidence type="ECO:0000256" key="12">
    <source>
        <dbReference type="ARBA" id="ARBA00037847"/>
    </source>
</evidence>
<keyword evidence="6 13" id="KW-0375">Hydrogen ion transport</keyword>
<dbReference type="Proteomes" id="UP000035218">
    <property type="component" value="Unassembled WGS sequence"/>
</dbReference>
<dbReference type="EMBL" id="LDCN01000003">
    <property type="protein sequence ID" value="KLH99031.1"/>
    <property type="molecule type" value="Genomic_DNA"/>
</dbReference>
<dbReference type="HAMAP" id="MF_01398">
    <property type="entry name" value="ATP_synth_b_bprime"/>
    <property type="match status" value="1"/>
</dbReference>
<evidence type="ECO:0000256" key="5">
    <source>
        <dbReference type="ARBA" id="ARBA00022692"/>
    </source>
</evidence>
<dbReference type="GO" id="GO:0045259">
    <property type="term" value="C:proton-transporting ATP synthase complex"/>
    <property type="evidence" value="ECO:0007669"/>
    <property type="project" value="UniProtKB-KW"/>
</dbReference>
<evidence type="ECO:0000256" key="3">
    <source>
        <dbReference type="ARBA" id="ARBA00022475"/>
    </source>
</evidence>
<evidence type="ECO:0000256" key="9">
    <source>
        <dbReference type="ARBA" id="ARBA00023136"/>
    </source>
</evidence>
<keyword evidence="8 13" id="KW-0406">Ion transport</keyword>
<keyword evidence="9 13" id="KW-0472">Membrane</keyword>
<keyword evidence="3 13" id="KW-1003">Cell membrane</keyword>
<comment type="function">
    <text evidence="11 13">F(1)F(0) ATP synthase produces ATP from ADP in the presence of a proton or sodium gradient. F-type ATPases consist of two structural domains, F(1) containing the extramembraneous catalytic core and F(0) containing the membrane proton channel, linked together by a central stalk and a peripheral stalk. During catalysis, ATP synthesis in the catalytic domain of F(1) is coupled via a rotary mechanism of the central stalk subunits to proton translocation.</text>
</comment>
<dbReference type="EMBL" id="CP018145">
    <property type="protein sequence ID" value="ASJ56152.1"/>
    <property type="molecule type" value="Genomic_DNA"/>
</dbReference>
<dbReference type="NCBIfam" id="TIGR01144">
    <property type="entry name" value="ATP_synt_b"/>
    <property type="match status" value="1"/>
</dbReference>
<dbReference type="InterPro" id="IPR002146">
    <property type="entry name" value="ATP_synth_b/b'su_bac/chlpt"/>
</dbReference>
<gene>
    <name evidence="13 17" type="primary">atpF</name>
    <name evidence="18" type="ORF">AA984_10945</name>
    <name evidence="17" type="ORF">BFO01nite_09380</name>
    <name evidence="16" type="ORF">BP422_22935</name>
</gene>
<evidence type="ECO:0000256" key="8">
    <source>
        <dbReference type="ARBA" id="ARBA00023065"/>
    </source>
</evidence>
<dbReference type="AlphaFoldDB" id="A0A0H0SQ82"/>
<dbReference type="InterPro" id="IPR050059">
    <property type="entry name" value="ATP_synthase_B_chain"/>
</dbReference>
<dbReference type="GO" id="GO:0005886">
    <property type="term" value="C:plasma membrane"/>
    <property type="evidence" value="ECO:0007669"/>
    <property type="project" value="UniProtKB-SubCell"/>
</dbReference>
<proteinExistence type="inferred from homology"/>
<keyword evidence="5 13" id="KW-0812">Transmembrane</keyword>
<evidence type="ECO:0000313" key="17">
    <source>
        <dbReference type="EMBL" id="GED56806.1"/>
    </source>
</evidence>
<reference evidence="16 20" key="2">
    <citation type="submission" date="2016-11" db="EMBL/GenBank/DDBJ databases">
        <authorList>
            <person name="Jaros S."/>
            <person name="Januszkiewicz K."/>
            <person name="Wedrychowicz H."/>
        </authorList>
    </citation>
    <scope>NUCLEOTIDE SEQUENCE [LARGE SCALE GENOMIC DNA]</scope>
    <source>
        <strain evidence="16 20">NF2</strain>
    </source>
</reference>
<evidence type="ECO:0000256" key="10">
    <source>
        <dbReference type="ARBA" id="ARBA00023310"/>
    </source>
</evidence>
<sequence>MLDFGAVSLEWGTLLTQAIVFLLLLLLVRKLAMGPIVGIMEKRRQHIESQISSAEKNRTEAEALLAEQRRVLDEARAESKAIIDRATKQASDEATKIVTEAQAASERMKAEASAELAREVEKAKLELREQMTSLSVLLASKIIEKELDEAAQKSTVDKFLAQVGDRL</sequence>
<dbReference type="InterPro" id="IPR005864">
    <property type="entry name" value="ATP_synth_F0_bsu_bac"/>
</dbReference>
<name>A0A0H0SQ82_9BACL</name>
<dbReference type="GO" id="GO:0012505">
    <property type="term" value="C:endomembrane system"/>
    <property type="evidence" value="ECO:0007669"/>
    <property type="project" value="UniProtKB-SubCell"/>
</dbReference>
<feature type="transmembrane region" description="Helical" evidence="13">
    <location>
        <begin position="12"/>
        <end position="32"/>
    </location>
</feature>
<reference evidence="18 19" key="1">
    <citation type="submission" date="2015-05" db="EMBL/GenBank/DDBJ databases">
        <title>Genome sequencing project for genomic taxonomy and phylogenomics of Bacillus-like bacteria.</title>
        <authorList>
            <person name="Liu B."/>
            <person name="Wang J."/>
            <person name="Zhu Y."/>
            <person name="Liu G."/>
            <person name="Chen Q."/>
            <person name="Chen Z."/>
            <person name="Lan J."/>
            <person name="Che J."/>
            <person name="Ge C."/>
            <person name="Shi H."/>
            <person name="Pan Z."/>
            <person name="Liu X."/>
        </authorList>
    </citation>
    <scope>NUCLEOTIDE SEQUENCE [LARGE SCALE GENOMIC DNA]</scope>
    <source>
        <strain evidence="18 19">DSM 9885</strain>
    </source>
</reference>
<protein>
    <recommendedName>
        <fullName evidence="13">ATP synthase subunit b</fullName>
    </recommendedName>
    <alternativeName>
        <fullName evidence="13">ATP synthase F(0) sector subunit b</fullName>
    </alternativeName>
    <alternativeName>
        <fullName evidence="13">ATPase subunit I</fullName>
    </alternativeName>
    <alternativeName>
        <fullName evidence="13">F-type ATPase subunit b</fullName>
        <shortName evidence="13">F-ATPase subunit b</shortName>
    </alternativeName>
</protein>
<evidence type="ECO:0000313" key="19">
    <source>
        <dbReference type="Proteomes" id="UP000035218"/>
    </source>
</evidence>